<feature type="binding site" evidence="18">
    <location>
        <position position="129"/>
    </location>
    <ligand>
        <name>UDP-N-acetyl-alpha-D-glucosamine</name>
        <dbReference type="ChEBI" id="CHEBI:57705"/>
    </ligand>
</feature>
<feature type="binding site" evidence="18">
    <location>
        <begin position="65"/>
        <end position="66"/>
    </location>
    <ligand>
        <name>UDP-N-acetyl-alpha-D-glucosamine</name>
        <dbReference type="ChEBI" id="CHEBI:57705"/>
    </ligand>
</feature>
<evidence type="ECO:0000256" key="4">
    <source>
        <dbReference type="ARBA" id="ARBA00022490"/>
    </source>
</evidence>
<feature type="binding site" evidence="18">
    <location>
        <begin position="88"/>
        <end position="90"/>
    </location>
    <ligand>
        <name>UDP-N-acetyl-alpha-D-glucosamine</name>
        <dbReference type="ChEBI" id="CHEBI:57705"/>
    </ligand>
</feature>
<keyword evidence="21" id="KW-1185">Reference proteome</keyword>
<comment type="cofactor">
    <cofactor evidence="18">
        <name>Mg(2+)</name>
        <dbReference type="ChEBI" id="CHEBI:18420"/>
    </cofactor>
    <text evidence="18">Binds 1 Mg(2+) ion per subunit.</text>
</comment>
<evidence type="ECO:0000256" key="9">
    <source>
        <dbReference type="ARBA" id="ARBA00022842"/>
    </source>
</evidence>
<evidence type="ECO:0000256" key="13">
    <source>
        <dbReference type="ARBA" id="ARBA00023315"/>
    </source>
</evidence>
<evidence type="ECO:0000256" key="7">
    <source>
        <dbReference type="ARBA" id="ARBA00022723"/>
    </source>
</evidence>
<evidence type="ECO:0000256" key="6">
    <source>
        <dbReference type="ARBA" id="ARBA00022695"/>
    </source>
</evidence>
<comment type="caution">
    <text evidence="18">Lacks conserved residue(s) required for the propagation of feature annotation.</text>
</comment>
<keyword evidence="11 18" id="KW-0573">Peptidoglycan synthesis</keyword>
<dbReference type="PANTHER" id="PTHR43584:SF3">
    <property type="entry name" value="BIFUNCTIONAL PROTEIN GLMU"/>
    <property type="match status" value="1"/>
</dbReference>
<evidence type="ECO:0000256" key="5">
    <source>
        <dbReference type="ARBA" id="ARBA00022679"/>
    </source>
</evidence>
<evidence type="ECO:0000256" key="16">
    <source>
        <dbReference type="ARBA" id="ARBA00048493"/>
    </source>
</evidence>
<keyword evidence="13 18" id="KW-0012">Acyltransferase</keyword>
<dbReference type="InterPro" id="IPR038009">
    <property type="entry name" value="GlmU_C_LbH"/>
</dbReference>
<feature type="region of interest" description="Linker" evidence="18">
    <location>
        <begin position="218"/>
        <end position="238"/>
    </location>
</feature>
<feature type="region of interest" description="Pyrophosphorylase" evidence="18">
    <location>
        <begin position="1"/>
        <end position="217"/>
    </location>
</feature>
<dbReference type="HAMAP" id="MF_01631">
    <property type="entry name" value="GlmU"/>
    <property type="match status" value="1"/>
</dbReference>
<feature type="binding site" evidence="18">
    <location>
        <begin position="357"/>
        <end position="358"/>
    </location>
    <ligand>
        <name>acetyl-CoA</name>
        <dbReference type="ChEBI" id="CHEBI:57288"/>
    </ligand>
</feature>
<dbReference type="NCBIfam" id="NF010933">
    <property type="entry name" value="PRK14353.1"/>
    <property type="match status" value="1"/>
</dbReference>
<sequence>MGTRMKSDLPKVMHPLAGRPMIQHLMNTVAGLTPDKVVVVVGPGMDVVAAAVAPAQTVVQRERLGTGHAVMQAREALKDFTGDVLVLYGDTPLITRDTLDRMLAERRNGDKNPSVVVLGFKPDDPGHYGRLVVGAEGLKAIVEFKDANHDQREIPLCNSGVMAFDGARMWGLLDRVGNDNAKGEYYLTDVVGLARGDGANCSFVLGDPQELLGVNSRVELAGAETIVQAHLREEAMENGATLIDPASVWFSWDTRLGRDVVVWPHVVFGPGVTVGDHVEIKGFCHFEGCSIAHGADVGPYARLRPGAEIGAKAHIGNFVEIKKSVLDEGAKVNHLSYIGDAHVGAAANVGAGTITCNYDGFAKSRTEIGAGAFIGSNSSLVAPVKVGARAMIGAGSVITKEVSDGALAVGRGAQMEVAGWADRFRAAKAADKAKKQGN</sequence>
<evidence type="ECO:0000256" key="17">
    <source>
        <dbReference type="ARBA" id="ARBA00049628"/>
    </source>
</evidence>
<feature type="binding site" evidence="18">
    <location>
        <position position="60"/>
    </location>
    <ligand>
        <name>UDP-N-acetyl-alpha-D-glucosamine</name>
        <dbReference type="ChEBI" id="CHEBI:57705"/>
    </ligand>
</feature>
<feature type="binding site" evidence="18">
    <location>
        <position position="337"/>
    </location>
    <ligand>
        <name>UDP-N-acetyl-alpha-D-glucosamine</name>
        <dbReference type="ChEBI" id="CHEBI:57705"/>
    </ligand>
</feature>
<dbReference type="GO" id="GO:0003977">
    <property type="term" value="F:UDP-N-acetylglucosamine diphosphorylase activity"/>
    <property type="evidence" value="ECO:0007669"/>
    <property type="project" value="UniProtKB-EC"/>
</dbReference>
<keyword evidence="12 18" id="KW-0511">Multifunctional enzyme</keyword>
<feature type="binding site" evidence="18">
    <location>
        <position position="215"/>
    </location>
    <ligand>
        <name>UDP-N-acetyl-alpha-D-glucosamine</name>
        <dbReference type="ChEBI" id="CHEBI:57705"/>
    </ligand>
</feature>
<organism evidence="20 21">
    <name type="scientific">Magnetospirillum sulfuroxidans</name>
    <dbReference type="NCBI Taxonomy" id="611300"/>
    <lineage>
        <taxon>Bacteria</taxon>
        <taxon>Pseudomonadati</taxon>
        <taxon>Pseudomonadota</taxon>
        <taxon>Alphaproteobacteria</taxon>
        <taxon>Rhodospirillales</taxon>
        <taxon>Rhodospirillaceae</taxon>
        <taxon>Magnetospirillum</taxon>
    </lineage>
</organism>
<keyword evidence="7 18" id="KW-0479">Metal-binding</keyword>
<feature type="binding site" evidence="18">
    <location>
        <position position="215"/>
    </location>
    <ligand>
        <name>Mg(2+)</name>
        <dbReference type="ChEBI" id="CHEBI:18420"/>
    </ligand>
</feature>
<keyword evidence="4 18" id="KW-0963">Cytoplasm</keyword>
<evidence type="ECO:0000256" key="15">
    <source>
        <dbReference type="ARBA" id="ARBA00048247"/>
    </source>
</evidence>
<evidence type="ECO:0000256" key="12">
    <source>
        <dbReference type="ARBA" id="ARBA00023268"/>
    </source>
</evidence>
<keyword evidence="10 18" id="KW-0133">Cell shape</keyword>
<dbReference type="Gene3D" id="3.90.550.10">
    <property type="entry name" value="Spore Coat Polysaccharide Biosynthesis Protein SpsA, Chain A"/>
    <property type="match status" value="1"/>
</dbReference>
<feature type="binding site" evidence="18">
    <location>
        <position position="376"/>
    </location>
    <ligand>
        <name>acetyl-CoA</name>
        <dbReference type="ChEBI" id="CHEBI:57288"/>
    </ligand>
</feature>
<dbReference type="CDD" id="cd03353">
    <property type="entry name" value="LbH_GlmU_C"/>
    <property type="match status" value="1"/>
</dbReference>
<dbReference type="EC" id="2.7.7.23" evidence="18"/>
<dbReference type="InterPro" id="IPR005882">
    <property type="entry name" value="Bifunctional_GlmU"/>
</dbReference>
<comment type="pathway">
    <text evidence="18">Nucleotide-sugar biosynthesis; UDP-N-acetyl-alpha-D-glucosamine biosynthesis; N-acetyl-alpha-D-glucosamine 1-phosphate from alpha-D-glucosamine 6-phosphate (route II): step 2/2.</text>
</comment>
<dbReference type="SUPFAM" id="SSF51161">
    <property type="entry name" value="Trimeric LpxA-like enzymes"/>
    <property type="match status" value="1"/>
</dbReference>
<dbReference type="CDD" id="cd02540">
    <property type="entry name" value="GT2_GlmU_N_bac"/>
    <property type="match status" value="1"/>
</dbReference>
<dbReference type="PROSITE" id="PS00101">
    <property type="entry name" value="HEXAPEP_TRANSFERASES"/>
    <property type="match status" value="2"/>
</dbReference>
<comment type="similarity">
    <text evidence="2 18">In the C-terminal section; belongs to the transferase hexapeptide repeat family.</text>
</comment>
<evidence type="ECO:0000313" key="20">
    <source>
        <dbReference type="EMBL" id="MBR9973810.1"/>
    </source>
</evidence>
<dbReference type="Proteomes" id="UP000680714">
    <property type="component" value="Unassembled WGS sequence"/>
</dbReference>
<evidence type="ECO:0000256" key="1">
    <source>
        <dbReference type="ARBA" id="ARBA00004496"/>
    </source>
</evidence>
<dbReference type="PANTHER" id="PTHR43584">
    <property type="entry name" value="NUCLEOTIDYL TRANSFERASE"/>
    <property type="match status" value="1"/>
</dbReference>
<dbReference type="InterPro" id="IPR018357">
    <property type="entry name" value="Hexapep_transf_CS"/>
</dbReference>
<evidence type="ECO:0000313" key="21">
    <source>
        <dbReference type="Proteomes" id="UP000680714"/>
    </source>
</evidence>
<feature type="binding site" evidence="18">
    <location>
        <position position="322"/>
    </location>
    <ligand>
        <name>UDP-N-acetyl-alpha-D-glucosamine</name>
        <dbReference type="ChEBI" id="CHEBI:57705"/>
    </ligand>
</feature>
<comment type="caution">
    <text evidence="20">The sequence shown here is derived from an EMBL/GenBank/DDBJ whole genome shotgun (WGS) entry which is preliminary data.</text>
</comment>
<dbReference type="EMBL" id="JAGTUF010000033">
    <property type="protein sequence ID" value="MBR9973810.1"/>
    <property type="molecule type" value="Genomic_DNA"/>
</dbReference>
<dbReference type="SUPFAM" id="SSF53448">
    <property type="entry name" value="Nucleotide-diphospho-sugar transferases"/>
    <property type="match status" value="1"/>
</dbReference>
<feature type="binding site" evidence="18">
    <location>
        <position position="11"/>
    </location>
    <ligand>
        <name>UDP-N-acetyl-alpha-D-glucosamine</name>
        <dbReference type="ChEBI" id="CHEBI:57705"/>
    </ligand>
</feature>
<dbReference type="Pfam" id="PF00132">
    <property type="entry name" value="Hexapep"/>
    <property type="match status" value="2"/>
</dbReference>
<feature type="binding site" evidence="18">
    <location>
        <position position="143"/>
    </location>
    <ligand>
        <name>UDP-N-acetyl-alpha-D-glucosamine</name>
        <dbReference type="ChEBI" id="CHEBI:57705"/>
    </ligand>
</feature>
<proteinExistence type="inferred from homology"/>
<dbReference type="InterPro" id="IPR025877">
    <property type="entry name" value="MobA-like_NTP_Trfase"/>
</dbReference>
<comment type="catalytic activity">
    <reaction evidence="15 18">
        <text>alpha-D-glucosamine 1-phosphate + acetyl-CoA = N-acetyl-alpha-D-glucosamine 1-phosphate + CoA + H(+)</text>
        <dbReference type="Rhea" id="RHEA:13725"/>
        <dbReference type="ChEBI" id="CHEBI:15378"/>
        <dbReference type="ChEBI" id="CHEBI:57287"/>
        <dbReference type="ChEBI" id="CHEBI:57288"/>
        <dbReference type="ChEBI" id="CHEBI:57776"/>
        <dbReference type="ChEBI" id="CHEBI:58516"/>
        <dbReference type="EC" id="2.3.1.157"/>
    </reaction>
</comment>
<keyword evidence="8 18" id="KW-0677">Repeat</keyword>
<gene>
    <name evidence="18 20" type="primary">glmU</name>
    <name evidence="20" type="ORF">KEC16_18950</name>
</gene>
<feature type="binding site" evidence="18">
    <location>
        <position position="351"/>
    </location>
    <ligand>
        <name>acetyl-CoA</name>
        <dbReference type="ChEBI" id="CHEBI:57288"/>
    </ligand>
</feature>
<feature type="binding site" evidence="18">
    <location>
        <position position="394"/>
    </location>
    <ligand>
        <name>acetyl-CoA</name>
        <dbReference type="ChEBI" id="CHEBI:57288"/>
    </ligand>
</feature>
<evidence type="ECO:0000256" key="10">
    <source>
        <dbReference type="ARBA" id="ARBA00022960"/>
    </source>
</evidence>
<comment type="similarity">
    <text evidence="3 18">In the N-terminal section; belongs to the N-acetylglucosamine-1-phosphate uridyltransferase family.</text>
</comment>
<feature type="active site" description="Proton acceptor" evidence="18">
    <location>
        <position position="334"/>
    </location>
</feature>
<feature type="binding site" evidence="18">
    <location>
        <position position="158"/>
    </location>
    <ligand>
        <name>UDP-N-acetyl-alpha-D-glucosamine</name>
        <dbReference type="ChEBI" id="CHEBI:57705"/>
    </ligand>
</feature>
<evidence type="ECO:0000256" key="8">
    <source>
        <dbReference type="ARBA" id="ARBA00022737"/>
    </source>
</evidence>
<keyword evidence="5 18" id="KW-0808">Transferase</keyword>
<comment type="subunit">
    <text evidence="18">Homotrimer.</text>
</comment>
<feature type="region of interest" description="N-acetyltransferase" evidence="18">
    <location>
        <begin position="239"/>
        <end position="438"/>
    </location>
</feature>
<comment type="catalytic activity">
    <reaction evidence="16 18">
        <text>N-acetyl-alpha-D-glucosamine 1-phosphate + UTP + H(+) = UDP-N-acetyl-alpha-D-glucosamine + diphosphate</text>
        <dbReference type="Rhea" id="RHEA:13509"/>
        <dbReference type="ChEBI" id="CHEBI:15378"/>
        <dbReference type="ChEBI" id="CHEBI:33019"/>
        <dbReference type="ChEBI" id="CHEBI:46398"/>
        <dbReference type="ChEBI" id="CHEBI:57705"/>
        <dbReference type="ChEBI" id="CHEBI:57776"/>
        <dbReference type="EC" id="2.7.7.23"/>
    </reaction>
</comment>
<feature type="binding site" evidence="18">
    <location>
        <position position="411"/>
    </location>
    <ligand>
        <name>acetyl-CoA</name>
        <dbReference type="ChEBI" id="CHEBI:57288"/>
    </ligand>
</feature>
<dbReference type="InterPro" id="IPR011004">
    <property type="entry name" value="Trimer_LpxA-like_sf"/>
</dbReference>
<feature type="binding site" evidence="18">
    <location>
        <position position="348"/>
    </location>
    <ligand>
        <name>UDP-N-acetyl-alpha-D-glucosamine</name>
        <dbReference type="ChEBI" id="CHEBI:57705"/>
    </ligand>
</feature>
<name>A0ABS5IHB2_9PROT</name>
<feature type="binding site" evidence="18">
    <location>
        <position position="90"/>
    </location>
    <ligand>
        <name>Mg(2+)</name>
        <dbReference type="ChEBI" id="CHEBI:18420"/>
    </ligand>
</feature>
<dbReference type="EC" id="2.3.1.157" evidence="18"/>
<evidence type="ECO:0000256" key="11">
    <source>
        <dbReference type="ARBA" id="ARBA00022984"/>
    </source>
</evidence>
<comment type="function">
    <text evidence="17 18">Catalyzes the last two sequential reactions in the de novo biosynthetic pathway for UDP-N-acetylglucosamine (UDP-GlcNAc). The C-terminal domain catalyzes the transfer of acetyl group from acetyl coenzyme A to glucosamine-1-phosphate (GlcN-1-P) to produce N-acetylglucosamine-1-phosphate (GlcNAc-1-P), which is converted into UDP-GlcNAc by the transfer of uridine 5-monophosphate (from uridine 5-triphosphate), a reaction catalyzed by the N-terminal domain.</text>
</comment>
<keyword evidence="6 18" id="KW-0548">Nucleotidyltransferase</keyword>
<accession>A0ABS5IHB2</accession>
<reference evidence="20 21" key="1">
    <citation type="submission" date="2021-04" db="EMBL/GenBank/DDBJ databases">
        <title>Magnetospirillum sulfuroxidans sp. nov., a facultative chemolithoautotrophic sulfur-oxidizing alphaproteobacterium isolated from freshwater sediment and proposals for Paramagetospirillum gen. nov., and Magnetospirillaceae fam. nov.</title>
        <authorList>
            <person name="Koziaeva V."/>
            <person name="Geelhoed J.S."/>
            <person name="Sorokin D.Y."/>
            <person name="Grouzdev D.S."/>
        </authorList>
    </citation>
    <scope>NUCLEOTIDE SEQUENCE [LARGE SCALE GENOMIC DNA]</scope>
    <source>
        <strain evidence="20 21">J10</strain>
    </source>
</reference>
<keyword evidence="9 18" id="KW-0460">Magnesium</keyword>
<dbReference type="Pfam" id="PF12804">
    <property type="entry name" value="NTP_transf_3"/>
    <property type="match status" value="1"/>
</dbReference>
<evidence type="ECO:0000256" key="14">
    <source>
        <dbReference type="ARBA" id="ARBA00023316"/>
    </source>
</evidence>
<comment type="subcellular location">
    <subcellularLocation>
        <location evidence="1 18">Cytoplasm</location>
    </subcellularLocation>
</comment>
<dbReference type="InterPro" id="IPR050065">
    <property type="entry name" value="GlmU-like"/>
</dbReference>
<evidence type="ECO:0000256" key="18">
    <source>
        <dbReference type="HAMAP-Rule" id="MF_01631"/>
    </source>
</evidence>
<dbReference type="InterPro" id="IPR001451">
    <property type="entry name" value="Hexapep"/>
</dbReference>
<feature type="domain" description="MobA-like NTP transferase" evidence="19">
    <location>
        <begin position="2"/>
        <end position="125"/>
    </location>
</feature>
<comment type="pathway">
    <text evidence="18">Nucleotide-sugar biosynthesis; UDP-N-acetyl-alpha-D-glucosamine biosynthesis; UDP-N-acetyl-alpha-D-glucosamine from N-acetyl-alpha-D-glucosamine 1-phosphate: step 1/1.</text>
</comment>
<dbReference type="InterPro" id="IPR029044">
    <property type="entry name" value="Nucleotide-diphossugar_trans"/>
</dbReference>
<evidence type="ECO:0000256" key="3">
    <source>
        <dbReference type="ARBA" id="ARBA00007947"/>
    </source>
</evidence>
<feature type="binding site" evidence="18">
    <location>
        <position position="304"/>
    </location>
    <ligand>
        <name>UDP-N-acetyl-alpha-D-glucosamine</name>
        <dbReference type="ChEBI" id="CHEBI:57705"/>
    </ligand>
</feature>
<dbReference type="NCBIfam" id="TIGR01173">
    <property type="entry name" value="glmU"/>
    <property type="match status" value="1"/>
</dbReference>
<dbReference type="Gene3D" id="2.160.10.10">
    <property type="entry name" value="Hexapeptide repeat proteins"/>
    <property type="match status" value="1"/>
</dbReference>
<evidence type="ECO:0000256" key="2">
    <source>
        <dbReference type="ARBA" id="ARBA00007707"/>
    </source>
</evidence>
<evidence type="ECO:0000259" key="19">
    <source>
        <dbReference type="Pfam" id="PF12804"/>
    </source>
</evidence>
<protein>
    <recommendedName>
        <fullName evidence="18">Bifunctional protein GlmU</fullName>
    </recommendedName>
    <domain>
        <recommendedName>
            <fullName evidence="18">UDP-N-acetylglucosamine pyrophosphorylase</fullName>
            <ecNumber evidence="18">2.7.7.23</ecNumber>
        </recommendedName>
        <alternativeName>
            <fullName evidence="18">N-acetylglucosamine-1-phosphate uridyltransferase</fullName>
        </alternativeName>
    </domain>
    <domain>
        <recommendedName>
            <fullName evidence="18">Glucosamine-1-phosphate N-acetyltransferase</fullName>
            <ecNumber evidence="18">2.3.1.157</ecNumber>
        </recommendedName>
    </domain>
</protein>
<keyword evidence="14 18" id="KW-0961">Cell wall biogenesis/degradation</keyword>
<comment type="pathway">
    <text evidence="18">Bacterial outer membrane biogenesis; LPS lipid A biosynthesis.</text>
</comment>